<evidence type="ECO:0000256" key="1">
    <source>
        <dbReference type="ARBA" id="ARBA00022723"/>
    </source>
</evidence>
<dbReference type="AlphaFoldDB" id="A0A448ZMF4"/>
<proteinExistence type="predicted"/>
<evidence type="ECO:0000259" key="3">
    <source>
        <dbReference type="Pfam" id="PF00168"/>
    </source>
</evidence>
<dbReference type="PANTHER" id="PTHR45911">
    <property type="entry name" value="C2 DOMAIN-CONTAINING PROTEIN"/>
    <property type="match status" value="1"/>
</dbReference>
<dbReference type="Proteomes" id="UP000291116">
    <property type="component" value="Unassembled WGS sequence"/>
</dbReference>
<dbReference type="OrthoDB" id="67700at2759"/>
<dbReference type="PANTHER" id="PTHR45911:SF4">
    <property type="entry name" value="MULTIPLE C2 AND TRANSMEMBRANE DOMAIN-CONTAINING PROTEIN"/>
    <property type="match status" value="1"/>
</dbReference>
<name>A0A448ZMF4_9STRA</name>
<dbReference type="GO" id="GO:0016020">
    <property type="term" value="C:membrane"/>
    <property type="evidence" value="ECO:0007669"/>
    <property type="project" value="TreeGrafter"/>
</dbReference>
<feature type="domain" description="C2" evidence="3">
    <location>
        <begin position="393"/>
        <end position="427"/>
    </location>
</feature>
<gene>
    <name evidence="4" type="ORF">PSNMU_V1.4_AUG-EV-PASAV3_0102580</name>
</gene>
<reference evidence="4 5" key="1">
    <citation type="submission" date="2019-01" db="EMBL/GenBank/DDBJ databases">
        <authorList>
            <person name="Ferrante I. M."/>
        </authorList>
    </citation>
    <scope>NUCLEOTIDE SEQUENCE [LARGE SCALE GENOMIC DNA]</scope>
    <source>
        <strain evidence="4 5">B856</strain>
    </source>
</reference>
<evidence type="ECO:0000313" key="5">
    <source>
        <dbReference type="Proteomes" id="UP000291116"/>
    </source>
</evidence>
<organism evidence="4 5">
    <name type="scientific">Pseudo-nitzschia multistriata</name>
    <dbReference type="NCBI Taxonomy" id="183589"/>
    <lineage>
        <taxon>Eukaryota</taxon>
        <taxon>Sar</taxon>
        <taxon>Stramenopiles</taxon>
        <taxon>Ochrophyta</taxon>
        <taxon>Bacillariophyta</taxon>
        <taxon>Bacillariophyceae</taxon>
        <taxon>Bacillariophycidae</taxon>
        <taxon>Bacillariales</taxon>
        <taxon>Bacillariaceae</taxon>
        <taxon>Pseudo-nitzschia</taxon>
    </lineage>
</organism>
<accession>A0A448ZMF4</accession>
<evidence type="ECO:0000313" key="4">
    <source>
        <dbReference type="EMBL" id="VEU43209.1"/>
    </source>
</evidence>
<dbReference type="InterPro" id="IPR000008">
    <property type="entry name" value="C2_dom"/>
</dbReference>
<sequence>MLVEEQTKVNPSWFESPVRRVSTSGGTAPFFRLNLTEEGLKQLGCRGIEIDKNYWIGKDLSHAQDEKDFYLQVLRIRERSERDDGNKRDVTEGICLLENFMFDYLGVLEAKSVEQDGKHGICQLLVMRNLRNNYDSFRMLDLKIGEKTAQAGWKGKSRMSALKHLVMDGLSNSVSEGYRLAGFDGCSEAFESMHPLMDILATDEVKNISTSAVSSTKRSSVQTSVGLEIDQSQVKLAKRIMLNSLDGTEMLRHFLDLHMEEMMGLALEDHLSPTEVAEIVSHELMSKLISLAVTCHKVHIPQKWIGSSVAVAYDSCFFPSRSSSHEDDIRSRVLVNIFDWGRSELLTAKEYEDLTKEDADDRDKYWDLYRAGIDQLSYNATRFYFHQFSNSTGWKMVTIQVMDFDSMSFDDYIGTVEIPLPDLSDSSALKALGENKAYKLVPRKLTGIAAAVLGSELFCSISWVKFPSESRLVGVWRVSIDRAVNLPRMDLVANSSDAYCMVMATTDAKESFHRQHFHQQTCIKARTLNPQWGETIDIPVARRGNDSSLMSELTANGISSIDDHNIPNLFEWHNEYFHFSDQNMKRWTSSLKNGTVQ</sequence>
<keyword evidence="2" id="KW-0106">Calcium</keyword>
<evidence type="ECO:0000256" key="2">
    <source>
        <dbReference type="ARBA" id="ARBA00022837"/>
    </source>
</evidence>
<dbReference type="EMBL" id="CAACVS010000531">
    <property type="protein sequence ID" value="VEU43209.1"/>
    <property type="molecule type" value="Genomic_DNA"/>
</dbReference>
<dbReference type="SUPFAM" id="SSF49562">
    <property type="entry name" value="C2 domain (Calcium/lipid-binding domain, CaLB)"/>
    <property type="match status" value="2"/>
</dbReference>
<dbReference type="CDD" id="cd00030">
    <property type="entry name" value="C2"/>
    <property type="match status" value="1"/>
</dbReference>
<dbReference type="Pfam" id="PF00168">
    <property type="entry name" value="C2"/>
    <property type="match status" value="2"/>
</dbReference>
<dbReference type="Gene3D" id="2.60.40.150">
    <property type="entry name" value="C2 domain"/>
    <property type="match status" value="2"/>
</dbReference>
<keyword evidence="5" id="KW-1185">Reference proteome</keyword>
<feature type="domain" description="C2" evidence="3">
    <location>
        <begin position="476"/>
        <end position="549"/>
    </location>
</feature>
<dbReference type="SUPFAM" id="SSF56104">
    <property type="entry name" value="SAICAR synthase-like"/>
    <property type="match status" value="1"/>
</dbReference>
<dbReference type="InterPro" id="IPR035892">
    <property type="entry name" value="C2_domain_sf"/>
</dbReference>
<keyword evidence="1" id="KW-0479">Metal-binding</keyword>
<dbReference type="GO" id="GO:0005509">
    <property type="term" value="F:calcium ion binding"/>
    <property type="evidence" value="ECO:0007669"/>
    <property type="project" value="TreeGrafter"/>
</dbReference>
<protein>
    <recommendedName>
        <fullName evidence="3">C2 domain-containing protein</fullName>
    </recommendedName>
</protein>